<dbReference type="InterPro" id="IPR016181">
    <property type="entry name" value="Acyl_CoA_acyltransferase"/>
</dbReference>
<evidence type="ECO:0000313" key="4">
    <source>
        <dbReference type="Proteomes" id="UP000248198"/>
    </source>
</evidence>
<dbReference type="AlphaFoldDB" id="A0A318UK70"/>
<sequence>MSLLQKGEEPPYELLLLADPSMQMLDSYLSAALVYLFRLENKVIAVYVLYPLDNITAEIKNIAVAETFQNQGAGKLLLQHAIESARKKGYKKLLIGTGNSSMGQLYLYQKMGFEPTEIIPDFFVKNYKDPIYENGIQCKHKIQLIKLL</sequence>
<keyword evidence="1 3" id="KW-0808">Transferase</keyword>
<feature type="domain" description="N-acetyltransferase" evidence="2">
    <location>
        <begin position="1"/>
        <end position="148"/>
    </location>
</feature>
<dbReference type="PANTHER" id="PTHR13947:SF37">
    <property type="entry name" value="LD18367P"/>
    <property type="match status" value="1"/>
</dbReference>
<dbReference type="PANTHER" id="PTHR13947">
    <property type="entry name" value="GNAT FAMILY N-ACETYLTRANSFERASE"/>
    <property type="match status" value="1"/>
</dbReference>
<dbReference type="InterPro" id="IPR050769">
    <property type="entry name" value="NAT_camello-type"/>
</dbReference>
<dbReference type="EMBL" id="QKLU01000002">
    <property type="protein sequence ID" value="PYF75880.1"/>
    <property type="molecule type" value="Genomic_DNA"/>
</dbReference>
<dbReference type="SUPFAM" id="SSF55729">
    <property type="entry name" value="Acyl-CoA N-acyltransferases (Nat)"/>
    <property type="match status" value="1"/>
</dbReference>
<proteinExistence type="predicted"/>
<dbReference type="Pfam" id="PF00583">
    <property type="entry name" value="Acetyltransf_1"/>
    <property type="match status" value="1"/>
</dbReference>
<gene>
    <name evidence="3" type="ORF">B0O44_102435</name>
</gene>
<dbReference type="GO" id="GO:0008080">
    <property type="term" value="F:N-acetyltransferase activity"/>
    <property type="evidence" value="ECO:0007669"/>
    <property type="project" value="InterPro"/>
</dbReference>
<accession>A0A318UK70</accession>
<protein>
    <submittedName>
        <fullName evidence="3">Aminoglycoside 6'-N-acetyltransferase I</fullName>
    </submittedName>
</protein>
<reference evidence="3 4" key="1">
    <citation type="submission" date="2018-06" db="EMBL/GenBank/DDBJ databases">
        <title>Genomic Encyclopedia of Archaeal and Bacterial Type Strains, Phase II (KMG-II): from individual species to whole genera.</title>
        <authorList>
            <person name="Goeker M."/>
        </authorList>
    </citation>
    <scope>NUCLEOTIDE SEQUENCE [LARGE SCALE GENOMIC DNA]</scope>
    <source>
        <strain evidence="3 4">DSM 27372</strain>
    </source>
</reference>
<dbReference type="InterPro" id="IPR000182">
    <property type="entry name" value="GNAT_dom"/>
</dbReference>
<dbReference type="Gene3D" id="3.40.630.30">
    <property type="match status" value="1"/>
</dbReference>
<evidence type="ECO:0000259" key="2">
    <source>
        <dbReference type="PROSITE" id="PS51186"/>
    </source>
</evidence>
<dbReference type="CDD" id="cd04301">
    <property type="entry name" value="NAT_SF"/>
    <property type="match status" value="1"/>
</dbReference>
<comment type="caution">
    <text evidence="3">The sequence shown here is derived from an EMBL/GenBank/DDBJ whole genome shotgun (WGS) entry which is preliminary data.</text>
</comment>
<dbReference type="PROSITE" id="PS51186">
    <property type="entry name" value="GNAT"/>
    <property type="match status" value="1"/>
</dbReference>
<evidence type="ECO:0000256" key="1">
    <source>
        <dbReference type="ARBA" id="ARBA00022679"/>
    </source>
</evidence>
<dbReference type="Proteomes" id="UP000248198">
    <property type="component" value="Unassembled WGS sequence"/>
</dbReference>
<keyword evidence="4" id="KW-1185">Reference proteome</keyword>
<organism evidence="3 4">
    <name type="scientific">Pedobacter nutrimenti</name>
    <dbReference type="NCBI Taxonomy" id="1241337"/>
    <lineage>
        <taxon>Bacteria</taxon>
        <taxon>Pseudomonadati</taxon>
        <taxon>Bacteroidota</taxon>
        <taxon>Sphingobacteriia</taxon>
        <taxon>Sphingobacteriales</taxon>
        <taxon>Sphingobacteriaceae</taxon>
        <taxon>Pedobacter</taxon>
    </lineage>
</organism>
<evidence type="ECO:0000313" key="3">
    <source>
        <dbReference type="EMBL" id="PYF75880.1"/>
    </source>
</evidence>
<name>A0A318UK70_9SPHI</name>